<keyword evidence="1" id="KW-0805">Transcription regulation</keyword>
<feature type="binding site" evidence="1">
    <location>
        <position position="28"/>
    </location>
    <ligand>
        <name>Zn(2+)</name>
        <dbReference type="ChEBI" id="CHEBI:29105"/>
    </ligand>
</feature>
<sequence>MGAGPMGEAERGDAAPRVWISYWCAAGHETRPSFADDVGTVAPESWDCPRCGLPAGQDRANPPSAPKNEPFKTHLAYVKERRSPAEGAELLEEALGALRRRRGR</sequence>
<keyword evidence="3" id="KW-1185">Reference proteome</keyword>
<comment type="subunit">
    <text evidence="1">Forms a complex with the RNAP catalytic core and with free principal sigma factors.</text>
</comment>
<dbReference type="GO" id="GO:0001000">
    <property type="term" value="F:bacterial-type RNA polymerase core enzyme binding"/>
    <property type="evidence" value="ECO:0007669"/>
    <property type="project" value="UniProtKB-UniRule"/>
</dbReference>
<comment type="caution">
    <text evidence="2">The sequence shown here is derived from an EMBL/GenBank/DDBJ whole genome shotgun (WGS) entry which is preliminary data.</text>
</comment>
<gene>
    <name evidence="1" type="primary">rbpA</name>
    <name evidence="2" type="ORF">SERN_2171</name>
</gene>
<comment type="cofactor">
    <cofactor evidence="1">
        <name>Zn(2+)</name>
        <dbReference type="ChEBI" id="CHEBI:29105"/>
    </cofactor>
    <text evidence="1">Bind 1 Zn(2+) per subunit.</text>
</comment>
<feature type="binding site" evidence="1">
    <location>
        <position position="24"/>
    </location>
    <ligand>
        <name>Zn(2+)</name>
        <dbReference type="ChEBI" id="CHEBI:29105"/>
    </ligand>
</feature>
<dbReference type="InterPro" id="IPR025182">
    <property type="entry name" value="RNApol-bd_RbpA"/>
</dbReference>
<protein>
    <recommendedName>
        <fullName evidence="1">RNA polymerase-binding protein RbpA</fullName>
    </recommendedName>
</protein>
<reference evidence="2 3" key="1">
    <citation type="submission" date="2018-11" db="EMBL/GenBank/DDBJ databases">
        <title>Complete genome sequencing of the Actinobacteria Serinibacter sp. K3-2.</title>
        <authorList>
            <person name="Rakitin A.L."/>
            <person name="Beletsky A.V."/>
            <person name="Mardanov A.V."/>
            <person name="Ravin N.V."/>
            <person name="Gromova A.S."/>
            <person name="Filippova S.N."/>
            <person name="Gal'Chenko V.F."/>
        </authorList>
    </citation>
    <scope>NUCLEOTIDE SEQUENCE [LARGE SCALE GENOMIC DNA]</scope>
    <source>
        <strain evidence="2 3">K3-2</strain>
    </source>
</reference>
<comment type="function">
    <text evidence="1">Binds to RNA polymerase (RNAP), stimulating transcription from principal, but not alternative sigma factor promoters.</text>
</comment>
<dbReference type="HAMAP" id="MF_01483">
    <property type="entry name" value="RbpA"/>
    <property type="match status" value="1"/>
</dbReference>
<evidence type="ECO:0000313" key="2">
    <source>
        <dbReference type="EMBL" id="TGO04578.1"/>
    </source>
</evidence>
<feature type="binding site" evidence="1">
    <location>
        <position position="48"/>
    </location>
    <ligand>
        <name>Zn(2+)</name>
        <dbReference type="ChEBI" id="CHEBI:29105"/>
    </ligand>
</feature>
<keyword evidence="1" id="KW-0804">Transcription</keyword>
<accession>A0A4Z1E0I2</accession>
<proteinExistence type="inferred from homology"/>
<evidence type="ECO:0000256" key="1">
    <source>
        <dbReference type="HAMAP-Rule" id="MF_01483"/>
    </source>
</evidence>
<comment type="similarity">
    <text evidence="1">Belongs to the RNA polymerase-binding protein RbpA family.</text>
</comment>
<dbReference type="EMBL" id="RHPJ01000003">
    <property type="protein sequence ID" value="TGO04578.1"/>
    <property type="molecule type" value="Genomic_DNA"/>
</dbReference>
<dbReference type="GO" id="GO:0008270">
    <property type="term" value="F:zinc ion binding"/>
    <property type="evidence" value="ECO:0007669"/>
    <property type="project" value="UniProtKB-UniRule"/>
</dbReference>
<feature type="binding site" evidence="1">
    <location>
        <position position="51"/>
    </location>
    <ligand>
        <name>Zn(2+)</name>
        <dbReference type="ChEBI" id="CHEBI:29105"/>
    </ligand>
</feature>
<dbReference type="GO" id="GO:0045893">
    <property type="term" value="P:positive regulation of DNA-templated transcription"/>
    <property type="evidence" value="ECO:0007669"/>
    <property type="project" value="UniProtKB-UniRule"/>
</dbReference>
<name>A0A4Z1E0I2_9MICO</name>
<keyword evidence="1" id="KW-0862">Zinc</keyword>
<dbReference type="InterPro" id="IPR038638">
    <property type="entry name" value="RbpA_sf"/>
</dbReference>
<organism evidence="2 3">
    <name type="scientific">Serinibacter arcticus</name>
    <dbReference type="NCBI Taxonomy" id="1655435"/>
    <lineage>
        <taxon>Bacteria</taxon>
        <taxon>Bacillati</taxon>
        <taxon>Actinomycetota</taxon>
        <taxon>Actinomycetes</taxon>
        <taxon>Micrococcales</taxon>
        <taxon>Beutenbergiaceae</taxon>
        <taxon>Serinibacter</taxon>
    </lineage>
</organism>
<keyword evidence="1" id="KW-0479">Metal-binding</keyword>
<dbReference type="Pfam" id="PF13397">
    <property type="entry name" value="RbpA"/>
    <property type="match status" value="1"/>
</dbReference>
<dbReference type="Gene3D" id="2.20.28.270">
    <property type="entry name" value="RNA polymerase-binding protein A"/>
    <property type="match status" value="1"/>
</dbReference>
<dbReference type="Proteomes" id="UP000297318">
    <property type="component" value="Unassembled WGS sequence"/>
</dbReference>
<dbReference type="AlphaFoldDB" id="A0A4Z1E0I2"/>
<evidence type="ECO:0000313" key="3">
    <source>
        <dbReference type="Proteomes" id="UP000297318"/>
    </source>
</evidence>